<protein>
    <submittedName>
        <fullName evidence="8">Rubrerythrin family protein</fullName>
    </submittedName>
</protein>
<dbReference type="PANTHER" id="PTHR43865:SF1">
    <property type="entry name" value="RUBRERYTHRIN-RELATED"/>
    <property type="match status" value="1"/>
</dbReference>
<dbReference type="SUPFAM" id="SSF47240">
    <property type="entry name" value="Ferritin-like"/>
    <property type="match status" value="1"/>
</dbReference>
<keyword evidence="2" id="KW-0813">Transport</keyword>
<evidence type="ECO:0000256" key="3">
    <source>
        <dbReference type="ARBA" id="ARBA00022723"/>
    </source>
</evidence>
<name>A0ABZ2Y6E3_9FIRM</name>
<dbReference type="NCBIfam" id="NF045767">
    <property type="entry name" value="RuberyRbr"/>
    <property type="match status" value="1"/>
</dbReference>
<dbReference type="SUPFAM" id="SSF57802">
    <property type="entry name" value="Rubredoxin-like"/>
    <property type="match status" value="1"/>
</dbReference>
<dbReference type="InterPro" id="IPR024934">
    <property type="entry name" value="Rubredoxin-like_dom"/>
</dbReference>
<dbReference type="PROSITE" id="PS50905">
    <property type="entry name" value="FERRITIN_LIKE"/>
    <property type="match status" value="1"/>
</dbReference>
<reference evidence="8 9" key="1">
    <citation type="submission" date="2023-03" db="EMBL/GenBank/DDBJ databases">
        <title>Novel Species.</title>
        <authorList>
            <person name="Ma S."/>
        </authorList>
    </citation>
    <scope>NUCLEOTIDE SEQUENCE [LARGE SCALE GENOMIC DNA]</scope>
    <source>
        <strain evidence="8 9">LIND6LT2</strain>
    </source>
</reference>
<evidence type="ECO:0000256" key="2">
    <source>
        <dbReference type="ARBA" id="ARBA00022448"/>
    </source>
</evidence>
<dbReference type="Gene3D" id="2.20.28.10">
    <property type="match status" value="1"/>
</dbReference>
<dbReference type="InterPro" id="IPR003251">
    <property type="entry name" value="Rr_diiron-bd_dom"/>
</dbReference>
<evidence type="ECO:0000313" key="9">
    <source>
        <dbReference type="Proteomes" id="UP001486565"/>
    </source>
</evidence>
<evidence type="ECO:0000256" key="5">
    <source>
        <dbReference type="ARBA" id="ARBA00023004"/>
    </source>
</evidence>
<evidence type="ECO:0000256" key="4">
    <source>
        <dbReference type="ARBA" id="ARBA00022982"/>
    </source>
</evidence>
<keyword evidence="4" id="KW-0249">Electron transport</keyword>
<dbReference type="InterPro" id="IPR052364">
    <property type="entry name" value="Rubrerythrin"/>
</dbReference>
<keyword evidence="3" id="KW-0479">Metal-binding</keyword>
<dbReference type="PANTHER" id="PTHR43865">
    <property type="entry name" value="RUBRERYTHRIN-RELATED"/>
    <property type="match status" value="1"/>
</dbReference>
<dbReference type="CDD" id="cd00729">
    <property type="entry name" value="rubredoxin_SM"/>
    <property type="match status" value="1"/>
</dbReference>
<proteinExistence type="predicted"/>
<dbReference type="InterPro" id="IPR009078">
    <property type="entry name" value="Ferritin-like_SF"/>
</dbReference>
<dbReference type="EMBL" id="CP121687">
    <property type="protein sequence ID" value="WZL70918.1"/>
    <property type="molecule type" value="Genomic_DNA"/>
</dbReference>
<dbReference type="RefSeq" id="WP_341877878.1">
    <property type="nucleotide sequence ID" value="NZ_CP121687.1"/>
</dbReference>
<feature type="domain" description="Rubredoxin-like" evidence="6">
    <location>
        <begin position="158"/>
        <end position="192"/>
    </location>
</feature>
<comment type="cofactor">
    <cofactor evidence="1">
        <name>Fe(3+)</name>
        <dbReference type="ChEBI" id="CHEBI:29034"/>
    </cofactor>
</comment>
<dbReference type="PROSITE" id="PS50903">
    <property type="entry name" value="RUBREDOXIN_LIKE"/>
    <property type="match status" value="1"/>
</dbReference>
<keyword evidence="9" id="KW-1185">Reference proteome</keyword>
<dbReference type="InterPro" id="IPR009040">
    <property type="entry name" value="Ferritin-like_diiron"/>
</dbReference>
<organism evidence="8 9">
    <name type="scientific">Defluviitalea saccharophila</name>
    <dbReference type="NCBI Taxonomy" id="879970"/>
    <lineage>
        <taxon>Bacteria</taxon>
        <taxon>Bacillati</taxon>
        <taxon>Bacillota</taxon>
        <taxon>Clostridia</taxon>
        <taxon>Lachnospirales</taxon>
        <taxon>Defluviitaleaceae</taxon>
        <taxon>Defluviitalea</taxon>
    </lineage>
</organism>
<dbReference type="Pfam" id="PF21349">
    <property type="entry name" value="RUBY_RBDX"/>
    <property type="match status" value="1"/>
</dbReference>
<evidence type="ECO:0000256" key="1">
    <source>
        <dbReference type="ARBA" id="ARBA00001965"/>
    </source>
</evidence>
<dbReference type="InterPro" id="IPR048574">
    <property type="entry name" value="RUBY_RBDX"/>
</dbReference>
<evidence type="ECO:0000259" key="6">
    <source>
        <dbReference type="PROSITE" id="PS50903"/>
    </source>
</evidence>
<evidence type="ECO:0000259" key="7">
    <source>
        <dbReference type="PROSITE" id="PS50905"/>
    </source>
</evidence>
<gene>
    <name evidence="8" type="ORF">QBE51_05180</name>
</gene>
<evidence type="ECO:0000313" key="8">
    <source>
        <dbReference type="EMBL" id="WZL70918.1"/>
    </source>
</evidence>
<dbReference type="InterPro" id="IPR012347">
    <property type="entry name" value="Ferritin-like"/>
</dbReference>
<feature type="domain" description="Ferritin-like diiron" evidence="7">
    <location>
        <begin position="3"/>
        <end position="151"/>
    </location>
</feature>
<keyword evidence="5" id="KW-0408">Iron</keyword>
<dbReference type="Gene3D" id="1.20.1260.10">
    <property type="match status" value="1"/>
</dbReference>
<sequence length="196" mass="21929">MKSLKGTKTAENLLKSFAGESQARNRYTYYASIAKKEGYVQISNIFTETADNEKEHAKRFFKFLSADPELNGTALQITADYPIALGNTLENLKSAAAGENEEWTDLYPAFANVADEEGFPEIAAVYRKIADAEKRHETRFGKLAANIENGTVFKKDEVVLWKCNNCGYIHEGMEAPKLCPACAHPQAHFEVFVETY</sequence>
<dbReference type="CDD" id="cd01041">
    <property type="entry name" value="Rubrerythrin"/>
    <property type="match status" value="1"/>
</dbReference>
<dbReference type="Pfam" id="PF02915">
    <property type="entry name" value="Rubrerythrin"/>
    <property type="match status" value="1"/>
</dbReference>
<accession>A0ABZ2Y6E3</accession>
<dbReference type="Proteomes" id="UP001486565">
    <property type="component" value="Chromosome"/>
</dbReference>